<gene>
    <name evidence="3" type="ORF">J8A68_000867</name>
</gene>
<feature type="coiled-coil region" evidence="1">
    <location>
        <begin position="84"/>
        <end position="114"/>
    </location>
</feature>
<evidence type="ECO:0000313" key="3">
    <source>
        <dbReference type="EMBL" id="KAG7665661.1"/>
    </source>
</evidence>
<feature type="transmembrane region" description="Helical" evidence="2">
    <location>
        <begin position="331"/>
        <end position="351"/>
    </location>
</feature>
<keyword evidence="2" id="KW-0472">Membrane</keyword>
<keyword evidence="4" id="KW-1185">Reference proteome</keyword>
<keyword evidence="2" id="KW-1133">Transmembrane helix</keyword>
<dbReference type="RefSeq" id="XP_049265893.1">
    <property type="nucleotide sequence ID" value="XM_049410588.1"/>
</dbReference>
<protein>
    <submittedName>
        <fullName evidence="3">KAR5</fullName>
    </submittedName>
</protein>
<evidence type="ECO:0000256" key="1">
    <source>
        <dbReference type="SAM" id="Coils"/>
    </source>
</evidence>
<dbReference type="OrthoDB" id="5311848at2759"/>
<dbReference type="Proteomes" id="UP000694255">
    <property type="component" value="Unassembled WGS sequence"/>
</dbReference>
<evidence type="ECO:0000313" key="4">
    <source>
        <dbReference type="Proteomes" id="UP000694255"/>
    </source>
</evidence>
<name>A0A8J5QJ55_9ASCO</name>
<dbReference type="EMBL" id="JAGSYN010000048">
    <property type="protein sequence ID" value="KAG7665661.1"/>
    <property type="molecule type" value="Genomic_DNA"/>
</dbReference>
<accession>A0A8J5QJ55</accession>
<keyword evidence="1" id="KW-0175">Coiled coil</keyword>
<sequence>MQENRKYSEEMQDGIRKKFEEMVSVVDEILDEKRREKREMEGEMKGFKENFELVLNNAMVVLGNSYDGVDTNLGEMGKHLSYFVDEIKDLYELMRQEKQEIKDQQVEIMKVNDKITKQSEKVLDNMDMIESNVNQYWQSSQNMAIDIQTKIQYSSFNLDLLNNLIDKSIDDYILQSQYIDNQTSIILHEIAIKFTQELNLAASETILQFEVLLSKSLSNINIKINQTEQSIDDLNTNINQVIGIFQVGSRMFETGLNFTMAITQHAKTIPSKIQQLAQVYIDKFTGGFQFGYNLFLILLIWSIFILFQPLWIRVYRLSPMKWIVELMVDNWFKLVAVCLGVGLALGFIHLLDLVAVK</sequence>
<comment type="caution">
    <text evidence="3">The sequence shown here is derived from an EMBL/GenBank/DDBJ whole genome shotgun (WGS) entry which is preliminary data.</text>
</comment>
<evidence type="ECO:0000256" key="2">
    <source>
        <dbReference type="SAM" id="Phobius"/>
    </source>
</evidence>
<reference evidence="3 4" key="1">
    <citation type="journal article" date="2021" name="DNA Res.">
        <title>Genome analysis of Candida subhashii reveals its hybrid nature and dual mitochondrial genome conformations.</title>
        <authorList>
            <person name="Mixao V."/>
            <person name="Hegedusova E."/>
            <person name="Saus E."/>
            <person name="Pryszcz L.P."/>
            <person name="Cillingova A."/>
            <person name="Nosek J."/>
            <person name="Gabaldon T."/>
        </authorList>
    </citation>
    <scope>NUCLEOTIDE SEQUENCE [LARGE SCALE GENOMIC DNA]</scope>
    <source>
        <strain evidence="3 4">CBS 10753</strain>
    </source>
</reference>
<dbReference type="GeneID" id="73467668"/>
<dbReference type="AlphaFoldDB" id="A0A8J5QJ55"/>
<keyword evidence="2" id="KW-0812">Transmembrane</keyword>
<organism evidence="3 4">
    <name type="scientific">[Candida] subhashii</name>
    <dbReference type="NCBI Taxonomy" id="561895"/>
    <lineage>
        <taxon>Eukaryota</taxon>
        <taxon>Fungi</taxon>
        <taxon>Dikarya</taxon>
        <taxon>Ascomycota</taxon>
        <taxon>Saccharomycotina</taxon>
        <taxon>Pichiomycetes</taxon>
        <taxon>Debaryomycetaceae</taxon>
        <taxon>Spathaspora</taxon>
    </lineage>
</organism>
<proteinExistence type="predicted"/>
<feature type="transmembrane region" description="Helical" evidence="2">
    <location>
        <begin position="290"/>
        <end position="311"/>
    </location>
</feature>